<gene>
    <name evidence="3" type="ORF">GQ607_015226</name>
</gene>
<feature type="domain" description="PD-(D/E)XK nuclease-like" evidence="2">
    <location>
        <begin position="232"/>
        <end position="504"/>
    </location>
</feature>
<feature type="compositionally biased region" description="Polar residues" evidence="1">
    <location>
        <begin position="120"/>
        <end position="140"/>
    </location>
</feature>
<feature type="compositionally biased region" description="Acidic residues" evidence="1">
    <location>
        <begin position="65"/>
        <end position="75"/>
    </location>
</feature>
<evidence type="ECO:0000259" key="2">
    <source>
        <dbReference type="Pfam" id="PF20516"/>
    </source>
</evidence>
<protein>
    <recommendedName>
        <fullName evidence="2">PD-(D/E)XK nuclease-like domain-containing protein</fullName>
    </recommendedName>
</protein>
<proteinExistence type="predicted"/>
<dbReference type="Proteomes" id="UP000434172">
    <property type="component" value="Unassembled WGS sequence"/>
</dbReference>
<feature type="compositionally biased region" description="Basic residues" evidence="1">
    <location>
        <begin position="141"/>
        <end position="155"/>
    </location>
</feature>
<dbReference type="InterPro" id="IPR046797">
    <property type="entry name" value="PDDEXK_12"/>
</dbReference>
<sequence>MQSQDSVLAWISSLPRYPAEYLNHHECDSNSRKRKRAPTSTSPSHRLPSPPKSPNMNMDTTMQEYYDDEPAEDDANAQNTNSSQPSAPLPDPNSTPRAPKQQRTMGTMASEAAVSDADSRSVTTTSSINSSAHSLGTSASRGKKRPRQPSPRKQKAVMGLEEAIESVSFGSGMDRPALLDDLESRIETLAEGSGIVSPTHKNSLVSQAQRSRQFSWVKNKSFARIPPRRAAQDSTLLSSRDQLGPTPTVEWVKEIWRQADDAEKVGHHEGQWNCAVHYPLLYAALRHFQQMGVCSWCAYLPTPQPPSWILVSDCNYLSTTAQIHADYARFDKIAHHNKRVDFCVYVKDDPPELIATTLASPFQSINHTDTAGLLQRPIALSVETKLTGHDWTQAQNQMAAWLLAHWDMLDDLVTRVRGGVVVPRTGDDTRRPRPSPAAAAGLTLLPGIIVQGHEWYFVAATRAANGKTNLWHKIPFGSTQTIEGIYKVFAVLQLLGNWIQETYWPWFRRVILRIG</sequence>
<keyword evidence="4" id="KW-1185">Reference proteome</keyword>
<name>A0A8H3W3J1_9PEZI</name>
<evidence type="ECO:0000313" key="4">
    <source>
        <dbReference type="Proteomes" id="UP000434172"/>
    </source>
</evidence>
<feature type="region of interest" description="Disordered" evidence="1">
    <location>
        <begin position="22"/>
        <end position="158"/>
    </location>
</feature>
<dbReference type="AlphaFoldDB" id="A0A8H3W3J1"/>
<accession>A0A8H3W3J1</accession>
<comment type="caution">
    <text evidence="3">The sequence shown here is derived from an EMBL/GenBank/DDBJ whole genome shotgun (WGS) entry which is preliminary data.</text>
</comment>
<dbReference type="Pfam" id="PF20516">
    <property type="entry name" value="PDDEXK_12"/>
    <property type="match status" value="1"/>
</dbReference>
<dbReference type="OrthoDB" id="4161186at2759"/>
<dbReference type="EMBL" id="WOWK01000128">
    <property type="protein sequence ID" value="KAF0317553.1"/>
    <property type="molecule type" value="Genomic_DNA"/>
</dbReference>
<feature type="compositionally biased region" description="Basic and acidic residues" evidence="1">
    <location>
        <begin position="22"/>
        <end position="31"/>
    </location>
</feature>
<evidence type="ECO:0000256" key="1">
    <source>
        <dbReference type="SAM" id="MobiDB-lite"/>
    </source>
</evidence>
<reference evidence="3 4" key="1">
    <citation type="submission" date="2019-12" db="EMBL/GenBank/DDBJ databases">
        <title>A genome sequence resource for the geographically widespread anthracnose pathogen Colletotrichum asianum.</title>
        <authorList>
            <person name="Meng Y."/>
        </authorList>
    </citation>
    <scope>NUCLEOTIDE SEQUENCE [LARGE SCALE GENOMIC DNA]</scope>
    <source>
        <strain evidence="3 4">ICMP 18580</strain>
    </source>
</reference>
<evidence type="ECO:0000313" key="3">
    <source>
        <dbReference type="EMBL" id="KAF0317553.1"/>
    </source>
</evidence>
<organism evidence="3 4">
    <name type="scientific">Colletotrichum asianum</name>
    <dbReference type="NCBI Taxonomy" id="702518"/>
    <lineage>
        <taxon>Eukaryota</taxon>
        <taxon>Fungi</taxon>
        <taxon>Dikarya</taxon>
        <taxon>Ascomycota</taxon>
        <taxon>Pezizomycotina</taxon>
        <taxon>Sordariomycetes</taxon>
        <taxon>Hypocreomycetidae</taxon>
        <taxon>Glomerellales</taxon>
        <taxon>Glomerellaceae</taxon>
        <taxon>Colletotrichum</taxon>
        <taxon>Colletotrichum gloeosporioides species complex</taxon>
    </lineage>
</organism>
<feature type="compositionally biased region" description="Polar residues" evidence="1">
    <location>
        <begin position="94"/>
        <end position="107"/>
    </location>
</feature>